<organism evidence="3">
    <name type="scientific">bioreactor metagenome</name>
    <dbReference type="NCBI Taxonomy" id="1076179"/>
    <lineage>
        <taxon>unclassified sequences</taxon>
        <taxon>metagenomes</taxon>
        <taxon>ecological metagenomes</taxon>
    </lineage>
</organism>
<accession>A0A644WCU0</accession>
<dbReference type="GO" id="GO:0008410">
    <property type="term" value="F:CoA-transferase activity"/>
    <property type="evidence" value="ECO:0007669"/>
    <property type="project" value="InterPro"/>
</dbReference>
<evidence type="ECO:0000256" key="2">
    <source>
        <dbReference type="ARBA" id="ARBA00022679"/>
    </source>
</evidence>
<dbReference type="Pfam" id="PF01144">
    <property type="entry name" value="CoA_trans"/>
    <property type="match status" value="1"/>
</dbReference>
<name>A0A644WCU0_9ZZZZ</name>
<evidence type="ECO:0000256" key="1">
    <source>
        <dbReference type="ARBA" id="ARBA00007154"/>
    </source>
</evidence>
<dbReference type="Gene3D" id="3.40.1080.10">
    <property type="entry name" value="Glutaconate Coenzyme A-transferase"/>
    <property type="match status" value="2"/>
</dbReference>
<dbReference type="PANTHER" id="PTHR43293">
    <property type="entry name" value="ACETATE COA-TRANSFERASE YDIF"/>
    <property type="match status" value="1"/>
</dbReference>
<sequence>MSKVYTMEEALDLIKSGDCIAVSGIVMSGVAEEILTSLEERFLKTGAPNQLTGIFSAGQGNWKDGGWEHLAHEGLLRRIIGGHYGTCARLGELITANRVEAYNLPQGVILNMFRNACRGIPGELTKIGIKTFVDPVNGGGKLNSVTHEDLVLRKRLDGEDWLYYKTPKVNVAIIRGTTADENGNVTLDEEILPLDMRTVALAARACGGKVIVQVKNLAQAGTLLSDRVSIPGSLVDAVVLSQEPERYHRQTHGQYYSPSMSGHINVPLSTIKPLPLDEKKVISRRAAMELKKGFVVNLGIGTPEGVSNVAAEEGFSDQIILTSESGVVGGVPVGGTSFGAVQNAWGVMDAMTQFDFYHGGGLDITYLGLAQVNEKGDVNVSKFGSKVTGCGGFINISQNTGKLVYCGAFTAGGLKTRVADGRLTILQEGRDKKFSRTLEQVTYSGEYGAETGQEVLYITERAVFRLTAEGLLLIEIAPGVELERDVLGQMEFTPKVAPDLKLMDEKLFLPALMGMKHTIVTE</sequence>
<reference evidence="3" key="1">
    <citation type="submission" date="2019-08" db="EMBL/GenBank/DDBJ databases">
        <authorList>
            <person name="Kucharzyk K."/>
            <person name="Murdoch R.W."/>
            <person name="Higgins S."/>
            <person name="Loffler F."/>
        </authorList>
    </citation>
    <scope>NUCLEOTIDE SEQUENCE</scope>
</reference>
<protein>
    <submittedName>
        <fullName evidence="3">Caffeate CoA-transferase</fullName>
        <ecNumber evidence="3">2.8.3.23</ecNumber>
    </submittedName>
</protein>
<dbReference type="SMART" id="SM00882">
    <property type="entry name" value="CoA_trans"/>
    <property type="match status" value="2"/>
</dbReference>
<dbReference type="AlphaFoldDB" id="A0A644WCU0"/>
<dbReference type="InterPro" id="IPR004165">
    <property type="entry name" value="CoA_trans_fam_I"/>
</dbReference>
<comment type="similarity">
    <text evidence="1">Belongs to the 3-oxoacid CoA-transferase family.</text>
</comment>
<evidence type="ECO:0000313" key="3">
    <source>
        <dbReference type="EMBL" id="MPM00144.1"/>
    </source>
</evidence>
<dbReference type="EC" id="2.8.3.23" evidence="3"/>
<dbReference type="SUPFAM" id="SSF100950">
    <property type="entry name" value="NagB/RpiA/CoA transferase-like"/>
    <property type="match status" value="2"/>
</dbReference>
<proteinExistence type="inferred from homology"/>
<dbReference type="PIRSF" id="PIRSF000858">
    <property type="entry name" value="SCOT-t"/>
    <property type="match status" value="1"/>
</dbReference>
<dbReference type="InterPro" id="IPR014388">
    <property type="entry name" value="3-oxoacid_CoA-transferase"/>
</dbReference>
<dbReference type="InterPro" id="IPR037171">
    <property type="entry name" value="NagB/RpiA_transferase-like"/>
</dbReference>
<dbReference type="EMBL" id="VSSQ01000710">
    <property type="protein sequence ID" value="MPM00144.1"/>
    <property type="molecule type" value="Genomic_DNA"/>
</dbReference>
<gene>
    <name evidence="3" type="primary">carA_18</name>
    <name evidence="3" type="ORF">SDC9_46367</name>
</gene>
<keyword evidence="2 3" id="KW-0808">Transferase</keyword>
<dbReference type="GO" id="GO:0046952">
    <property type="term" value="P:ketone body catabolic process"/>
    <property type="evidence" value="ECO:0007669"/>
    <property type="project" value="InterPro"/>
</dbReference>
<dbReference type="PANTHER" id="PTHR43293:SF1">
    <property type="entry name" value="ACETATE COA-TRANSFERASE YDIF"/>
    <property type="match status" value="1"/>
</dbReference>
<comment type="caution">
    <text evidence="3">The sequence shown here is derived from an EMBL/GenBank/DDBJ whole genome shotgun (WGS) entry which is preliminary data.</text>
</comment>